<evidence type="ECO:0008006" key="3">
    <source>
        <dbReference type="Google" id="ProtNLM"/>
    </source>
</evidence>
<name>A0A1X2BQZ3_9MYCO</name>
<dbReference type="SUPFAM" id="SSF141130">
    <property type="entry name" value="Acetamidase/Formamidase-like"/>
    <property type="match status" value="1"/>
</dbReference>
<dbReference type="Gene3D" id="3.10.28.20">
    <property type="entry name" value="Acetamidase/Formamidase-like domains"/>
    <property type="match status" value="1"/>
</dbReference>
<dbReference type="OrthoDB" id="9785236at2"/>
<dbReference type="EMBL" id="LQPQ01000191">
    <property type="protein sequence ID" value="ORW66011.1"/>
    <property type="molecule type" value="Genomic_DNA"/>
</dbReference>
<reference evidence="1 2" key="1">
    <citation type="submission" date="2016-01" db="EMBL/GenBank/DDBJ databases">
        <title>The new phylogeny of the genus Mycobacterium.</title>
        <authorList>
            <person name="Tarcisio F."/>
            <person name="Conor M."/>
            <person name="Antonella G."/>
            <person name="Elisabetta G."/>
            <person name="Giulia F.S."/>
            <person name="Sara T."/>
            <person name="Anna F."/>
            <person name="Clotilde B."/>
            <person name="Roberto B."/>
            <person name="Veronica D.S."/>
            <person name="Fabio R."/>
            <person name="Monica P."/>
            <person name="Olivier J."/>
            <person name="Enrico T."/>
            <person name="Nicola S."/>
        </authorList>
    </citation>
    <scope>NUCLEOTIDE SEQUENCE [LARGE SCALE GENOMIC DNA]</scope>
    <source>
        <strain evidence="1 2">DSM 45176</strain>
    </source>
</reference>
<evidence type="ECO:0000313" key="2">
    <source>
        <dbReference type="Proteomes" id="UP000193087"/>
    </source>
</evidence>
<dbReference type="InterPro" id="IPR004304">
    <property type="entry name" value="FmdA_AmdA"/>
</dbReference>
<gene>
    <name evidence="1" type="ORF">AWC22_02290</name>
</gene>
<dbReference type="Pfam" id="PF03069">
    <property type="entry name" value="FmdA_AmdA"/>
    <property type="match status" value="1"/>
</dbReference>
<dbReference type="AlphaFoldDB" id="A0A1X2BQZ3"/>
<organism evidence="1 2">
    <name type="scientific">Mycobacterium riyadhense</name>
    <dbReference type="NCBI Taxonomy" id="486698"/>
    <lineage>
        <taxon>Bacteria</taxon>
        <taxon>Bacillati</taxon>
        <taxon>Actinomycetota</taxon>
        <taxon>Actinomycetes</taxon>
        <taxon>Mycobacteriales</taxon>
        <taxon>Mycobacteriaceae</taxon>
        <taxon>Mycobacterium</taxon>
    </lineage>
</organism>
<evidence type="ECO:0000313" key="1">
    <source>
        <dbReference type="EMBL" id="ORW66011.1"/>
    </source>
</evidence>
<dbReference type="Gene3D" id="2.60.120.580">
    <property type="entry name" value="Acetamidase/Formamidase-like domains"/>
    <property type="match status" value="2"/>
</dbReference>
<keyword evidence="2" id="KW-1185">Reference proteome</keyword>
<dbReference type="PANTHER" id="PTHR31891">
    <property type="entry name" value="FORMAMIDASE C869.04-RELATED"/>
    <property type="match status" value="1"/>
</dbReference>
<dbReference type="STRING" id="486698.AWC22_02290"/>
<protein>
    <recommendedName>
        <fullName evidence="3">Acetamidase</fullName>
    </recommendedName>
</protein>
<dbReference type="Proteomes" id="UP000193087">
    <property type="component" value="Unassembled WGS sequence"/>
</dbReference>
<dbReference type="PANTHER" id="PTHR31891:SF1">
    <property type="entry name" value="FORMAMIDASE C869.04-RELATED"/>
    <property type="match status" value="1"/>
</dbReference>
<dbReference type="RefSeq" id="WP_085252443.1">
    <property type="nucleotide sequence ID" value="NZ_CAJMWJ010000001.1"/>
</dbReference>
<proteinExistence type="predicted"/>
<accession>A0A1X2BQZ3</accession>
<dbReference type="GO" id="GO:0016811">
    <property type="term" value="F:hydrolase activity, acting on carbon-nitrogen (but not peptide) bonds, in linear amides"/>
    <property type="evidence" value="ECO:0007669"/>
    <property type="project" value="InterPro"/>
</dbReference>
<dbReference type="GeneID" id="93497480"/>
<comment type="caution">
    <text evidence="1">The sequence shown here is derived from an EMBL/GenBank/DDBJ whole genome shotgun (WGS) entry which is preliminary data.</text>
</comment>
<sequence length="351" mass="36752">MPPLHTGTGDIRGDKYLSAMTGALRWGRLPCAGETPVVTLNSGQTITVDTVSHEGLLDDQGADPVTFFGEYGIAHNEILDDVRELAGASLVRNGDDGPHVVLGPISIAGARPGDVLCVEQLGLTRRVDYGIISNRHGLGVLAGEMPESSDLVCVLGRVGTDERAHIALATGRQLRFDLRLQLGLVGVTPGDGCARSSTPPGDYGGNLDIRYLGVGSALLLPVQVPDAGLYLGDPHFAQGNGEVALTALEAPLRADLRVTVLSDRDARRLAQVLASPWAQTSTHTILVGLGGTLDEAMRDGVRRALAYVCEVTGADRASALAFLSAAADFEVSQAVNGVVGVHCLLRTSDLR</sequence>